<dbReference type="EMBL" id="JANVFT010000052">
    <property type="protein sequence ID" value="KAJ4484619.1"/>
    <property type="molecule type" value="Genomic_DNA"/>
</dbReference>
<dbReference type="PANTHER" id="PTHR48081:SF31">
    <property type="entry name" value="STERYL ACETYL HYDROLASE MUG81-RELATED"/>
    <property type="match status" value="1"/>
</dbReference>
<keyword evidence="2" id="KW-1133">Transmembrane helix</keyword>
<evidence type="ECO:0000256" key="1">
    <source>
        <dbReference type="ARBA" id="ARBA00022801"/>
    </source>
</evidence>
<dbReference type="InterPro" id="IPR050300">
    <property type="entry name" value="GDXG_lipolytic_enzyme"/>
</dbReference>
<feature type="transmembrane region" description="Helical" evidence="2">
    <location>
        <begin position="15"/>
        <end position="34"/>
    </location>
</feature>
<dbReference type="InterPro" id="IPR029058">
    <property type="entry name" value="AB_hydrolase_fold"/>
</dbReference>
<name>A0ABQ8VE83_9AGAR</name>
<dbReference type="SUPFAM" id="SSF53474">
    <property type="entry name" value="alpha/beta-Hydrolases"/>
    <property type="match status" value="1"/>
</dbReference>
<evidence type="ECO:0000313" key="4">
    <source>
        <dbReference type="EMBL" id="KAJ4484619.1"/>
    </source>
</evidence>
<dbReference type="Pfam" id="PF07859">
    <property type="entry name" value="Abhydrolase_3"/>
    <property type="match status" value="1"/>
</dbReference>
<evidence type="ECO:0000259" key="3">
    <source>
        <dbReference type="Pfam" id="PF07859"/>
    </source>
</evidence>
<dbReference type="PANTHER" id="PTHR48081">
    <property type="entry name" value="AB HYDROLASE SUPERFAMILY PROTEIN C4A8.06C"/>
    <property type="match status" value="1"/>
</dbReference>
<keyword evidence="2" id="KW-0472">Membrane</keyword>
<proteinExistence type="predicted"/>
<reference evidence="4" key="1">
    <citation type="submission" date="2022-08" db="EMBL/GenBank/DDBJ databases">
        <title>A Global Phylogenomic Analysis of the Shiitake Genus Lentinula.</title>
        <authorList>
            <consortium name="DOE Joint Genome Institute"/>
            <person name="Sierra-Patev S."/>
            <person name="Min B."/>
            <person name="Naranjo-Ortiz M."/>
            <person name="Looney B."/>
            <person name="Konkel Z."/>
            <person name="Slot J.C."/>
            <person name="Sakamoto Y."/>
            <person name="Steenwyk J.L."/>
            <person name="Rokas A."/>
            <person name="Carro J."/>
            <person name="Camarero S."/>
            <person name="Ferreira P."/>
            <person name="Molpeceres G."/>
            <person name="Ruiz-Duenas F.J."/>
            <person name="Serrano A."/>
            <person name="Henrissat B."/>
            <person name="Drula E."/>
            <person name="Hughes K.W."/>
            <person name="Mata J.L."/>
            <person name="Ishikawa N.K."/>
            <person name="Vargas-Isla R."/>
            <person name="Ushijima S."/>
            <person name="Smith C.A."/>
            <person name="Ahrendt S."/>
            <person name="Andreopoulos W."/>
            <person name="He G."/>
            <person name="Labutti K."/>
            <person name="Lipzen A."/>
            <person name="Ng V."/>
            <person name="Riley R."/>
            <person name="Sandor L."/>
            <person name="Barry K."/>
            <person name="Martinez A.T."/>
            <person name="Xiao Y."/>
            <person name="Gibbons J.G."/>
            <person name="Terashima K."/>
            <person name="Grigoriev I.V."/>
            <person name="Hibbett D.S."/>
        </authorList>
    </citation>
    <scope>NUCLEOTIDE SEQUENCE</scope>
    <source>
        <strain evidence="4">RHP3577 ss4</strain>
    </source>
</reference>
<comment type="caution">
    <text evidence="4">The sequence shown here is derived from an EMBL/GenBank/DDBJ whole genome shotgun (WGS) entry which is preliminary data.</text>
</comment>
<evidence type="ECO:0000256" key="2">
    <source>
        <dbReference type="SAM" id="Phobius"/>
    </source>
</evidence>
<accession>A0ABQ8VE83</accession>
<keyword evidence="2" id="KW-0812">Transmembrane</keyword>
<dbReference type="Proteomes" id="UP001150217">
    <property type="component" value="Unassembled WGS sequence"/>
</dbReference>
<dbReference type="Gene3D" id="3.40.50.1820">
    <property type="entry name" value="alpha/beta hydrolase"/>
    <property type="match status" value="1"/>
</dbReference>
<organism evidence="4 5">
    <name type="scientific">Lentinula lateritia</name>
    <dbReference type="NCBI Taxonomy" id="40482"/>
    <lineage>
        <taxon>Eukaryota</taxon>
        <taxon>Fungi</taxon>
        <taxon>Dikarya</taxon>
        <taxon>Basidiomycota</taxon>
        <taxon>Agaricomycotina</taxon>
        <taxon>Agaricomycetes</taxon>
        <taxon>Agaricomycetidae</taxon>
        <taxon>Agaricales</taxon>
        <taxon>Marasmiineae</taxon>
        <taxon>Omphalotaceae</taxon>
        <taxon>Lentinula</taxon>
    </lineage>
</organism>
<keyword evidence="1 4" id="KW-0378">Hydrolase</keyword>
<sequence>MALPPKIQLRFSEKLGLNLVLLQIPFLLLYTLLVSRWSKSNKGKPTNRLLFDRTARFVLENLSVRQLPAASPISEETYLKWMSEQKLKPVIDKLILDASLMWVGKEGMNYAMIYCHGGGYIGPLSDFQIEFWHRLQVSLQGQEAGVQLGVAVLDYSLYPAGFPTQLHQLISAITQIISSGLPPSHIFLAGDSAGANIILQLIGHLLHPSSQITEHVEFPQGGHGGFGFAGICLISPWVLSNTESESERINDVFDLLPTKCLTNWKNVYMASVLDPSDQFLVQPNDAVDGWFKNIQGICSSVMITAGGREVLHDSVVKLYENMVLHHPQATLYVQDTGLHCDAMFDIAAKSKNPHPMEQRVFQWFYANILDKKLGGD</sequence>
<protein>
    <submittedName>
        <fullName evidence="4">Alpha/Beta hydrolase protein</fullName>
    </submittedName>
</protein>
<feature type="domain" description="Alpha/beta hydrolase fold-3" evidence="3">
    <location>
        <begin position="112"/>
        <end position="340"/>
    </location>
</feature>
<gene>
    <name evidence="4" type="ORF">C8R41DRAFT_445136</name>
</gene>
<evidence type="ECO:0000313" key="5">
    <source>
        <dbReference type="Proteomes" id="UP001150217"/>
    </source>
</evidence>
<dbReference type="GO" id="GO:0016787">
    <property type="term" value="F:hydrolase activity"/>
    <property type="evidence" value="ECO:0007669"/>
    <property type="project" value="UniProtKB-KW"/>
</dbReference>
<keyword evidence="5" id="KW-1185">Reference proteome</keyword>
<dbReference type="InterPro" id="IPR013094">
    <property type="entry name" value="AB_hydrolase_3"/>
</dbReference>